<proteinExistence type="predicted"/>
<dbReference type="Proteomes" id="UP000010931">
    <property type="component" value="Unassembled WGS sequence"/>
</dbReference>
<sequence>MPVLRVEDGHTGMEIRPARLAADVEHPSSNVLFPRPQGA</sequence>
<comment type="caution">
    <text evidence="1">The sequence shown here is derived from an EMBL/GenBank/DDBJ whole genome shotgun (WGS) entry which is preliminary data.</text>
</comment>
<organism evidence="1 2">
    <name type="scientific">Streptomyces turgidiscabies (strain Car8)</name>
    <dbReference type="NCBI Taxonomy" id="698760"/>
    <lineage>
        <taxon>Bacteria</taxon>
        <taxon>Bacillati</taxon>
        <taxon>Actinomycetota</taxon>
        <taxon>Actinomycetes</taxon>
        <taxon>Kitasatosporales</taxon>
        <taxon>Streptomycetaceae</taxon>
        <taxon>Streptomyces</taxon>
    </lineage>
</organism>
<dbReference type="AlphaFoldDB" id="L7FAE7"/>
<evidence type="ECO:0000313" key="2">
    <source>
        <dbReference type="Proteomes" id="UP000010931"/>
    </source>
</evidence>
<reference evidence="1 2" key="1">
    <citation type="journal article" date="2011" name="Plasmid">
        <title>Streptomyces turgidiscabies Car8 contains a modular pathogenicity island that shares virulence genes with other actinobacterial plant pathogens.</title>
        <authorList>
            <person name="Huguet-Tapia J.C."/>
            <person name="Badger J.H."/>
            <person name="Loria R."/>
            <person name="Pettis G.S."/>
        </authorList>
    </citation>
    <scope>NUCLEOTIDE SEQUENCE [LARGE SCALE GENOMIC DNA]</scope>
    <source>
        <strain evidence="1 2">Car8</strain>
    </source>
</reference>
<dbReference type="PATRIC" id="fig|698760.3.peg.2729"/>
<name>L7FAE7_STRT8</name>
<protein>
    <submittedName>
        <fullName evidence="1">Uncharacterized protein</fullName>
    </submittedName>
</protein>
<accession>L7FAE7</accession>
<evidence type="ECO:0000313" key="1">
    <source>
        <dbReference type="EMBL" id="ELP68568.1"/>
    </source>
</evidence>
<dbReference type="EMBL" id="AEJB01000208">
    <property type="protein sequence ID" value="ELP68568.1"/>
    <property type="molecule type" value="Genomic_DNA"/>
</dbReference>
<keyword evidence="2" id="KW-1185">Reference proteome</keyword>
<gene>
    <name evidence="1" type="ORF">STRTUCAR8_03573</name>
</gene>